<dbReference type="GO" id="GO:0000976">
    <property type="term" value="F:transcription cis-regulatory region binding"/>
    <property type="evidence" value="ECO:0007669"/>
    <property type="project" value="UniProtKB-ARBA"/>
</dbReference>
<evidence type="ECO:0000256" key="1">
    <source>
        <dbReference type="ARBA" id="ARBA00004123"/>
    </source>
</evidence>
<feature type="domain" description="AP2/ERF" evidence="9">
    <location>
        <begin position="100"/>
        <end position="159"/>
    </location>
</feature>
<dbReference type="PRINTS" id="PR00367">
    <property type="entry name" value="ETHRSPELEMNT"/>
</dbReference>
<dbReference type="PANTHER" id="PTHR31985">
    <property type="entry name" value="ETHYLENE-RESPONSIVE TRANSCRIPTION FACTOR ERF042-RELATED"/>
    <property type="match status" value="1"/>
</dbReference>
<organism evidence="10">
    <name type="scientific">Zea mays</name>
    <name type="common">Maize</name>
    <dbReference type="NCBI Taxonomy" id="4577"/>
    <lineage>
        <taxon>Eukaryota</taxon>
        <taxon>Viridiplantae</taxon>
        <taxon>Streptophyta</taxon>
        <taxon>Embryophyta</taxon>
        <taxon>Tracheophyta</taxon>
        <taxon>Spermatophyta</taxon>
        <taxon>Magnoliopsida</taxon>
        <taxon>Liliopsida</taxon>
        <taxon>Poales</taxon>
        <taxon>Poaceae</taxon>
        <taxon>PACMAD clade</taxon>
        <taxon>Panicoideae</taxon>
        <taxon>Andropogonodae</taxon>
        <taxon>Andropogoneae</taxon>
        <taxon>Tripsacinae</taxon>
        <taxon>Zea</taxon>
    </lineage>
</organism>
<dbReference type="GO" id="GO:0003700">
    <property type="term" value="F:DNA-binding transcription factor activity"/>
    <property type="evidence" value="ECO:0007669"/>
    <property type="project" value="InterPro"/>
</dbReference>
<evidence type="ECO:0000313" key="10">
    <source>
        <dbReference type="EMBL" id="PWZ05502.1"/>
    </source>
</evidence>
<dbReference type="InterPro" id="IPR051032">
    <property type="entry name" value="AP2/ERF_TF_ERF_subfamily"/>
</dbReference>
<keyword evidence="6" id="KW-0539">Nucleus</keyword>
<dbReference type="EMBL" id="NCVQ01000010">
    <property type="protein sequence ID" value="PWZ05502.1"/>
    <property type="molecule type" value="Genomic_DNA"/>
</dbReference>
<dbReference type="Pfam" id="PF00847">
    <property type="entry name" value="AP2"/>
    <property type="match status" value="1"/>
</dbReference>
<dbReference type="FunFam" id="3.30.730.10:FF:000006">
    <property type="entry name" value="ethylene-responsive transcription factor ERF014-like"/>
    <property type="match status" value="1"/>
</dbReference>
<dbReference type="GO" id="GO:0005634">
    <property type="term" value="C:nucleus"/>
    <property type="evidence" value="ECO:0007669"/>
    <property type="project" value="UniProtKB-SubCell"/>
</dbReference>
<dbReference type="CDD" id="cd00018">
    <property type="entry name" value="AP2"/>
    <property type="match status" value="1"/>
</dbReference>
<accession>A0A3L6DA85</accession>
<feature type="region of interest" description="Disordered" evidence="8">
    <location>
        <begin position="226"/>
        <end position="262"/>
    </location>
</feature>
<name>A0A3L6DA85_MAIZE</name>
<evidence type="ECO:0000256" key="3">
    <source>
        <dbReference type="ARBA" id="ARBA00023125"/>
    </source>
</evidence>
<comment type="caution">
    <text evidence="10">The sequence shown here is derived from an EMBL/GenBank/DDBJ whole genome shotgun (WGS) entry which is preliminary data.</text>
</comment>
<keyword evidence="2" id="KW-0805">Transcription regulation</keyword>
<evidence type="ECO:0000256" key="8">
    <source>
        <dbReference type="SAM" id="MobiDB-lite"/>
    </source>
</evidence>
<sequence length="339" mass="35278">MRHQFPQAGRQAATSLIAVQPGTYHTHTHTHTEEEERTLRYNPVAADYADRVHGNQAKQATPRKKPETDRPTELATAHQPMVKTATATAAARHGGANKRTYKGVRMRSWGSWVSEVRAPGQKTRIWLGSHSTAEAAARAYDAALLCLRGSAAAPDLNFPPRRPLADGLHPLPPAAMSPKAIQRVAAAAAACCAPQSNGIASACCAAPCAPPSSGIGSACGHAETAPALSGSPPSSVSDVSSPEAGSTASSDGELARYGDVDVEGDGDRGVDYGSLADIDAFFQSPKCMDDHHYYYAALMDPCAAFFAPAPSVAADDDAAAAAAGCWEDDGGIALWSLDC</sequence>
<dbReference type="Proteomes" id="UP000251960">
    <property type="component" value="Chromosome 9"/>
</dbReference>
<dbReference type="PROSITE" id="PS51032">
    <property type="entry name" value="AP2_ERF"/>
    <property type="match status" value="1"/>
</dbReference>
<dbReference type="Gene3D" id="3.30.730.10">
    <property type="entry name" value="AP2/ERF domain"/>
    <property type="match status" value="1"/>
</dbReference>
<evidence type="ECO:0000256" key="4">
    <source>
        <dbReference type="ARBA" id="ARBA00023159"/>
    </source>
</evidence>
<evidence type="ECO:0000256" key="6">
    <source>
        <dbReference type="ARBA" id="ARBA00023242"/>
    </source>
</evidence>
<feature type="compositionally biased region" description="Low complexity" evidence="8">
    <location>
        <begin position="226"/>
        <end position="246"/>
    </location>
</feature>
<dbReference type="AlphaFoldDB" id="A0A3L6DA85"/>
<evidence type="ECO:0000256" key="7">
    <source>
        <dbReference type="ARBA" id="ARBA00024343"/>
    </source>
</evidence>
<comment type="subcellular location">
    <subcellularLocation>
        <location evidence="1">Nucleus</location>
    </subcellularLocation>
</comment>
<protein>
    <submittedName>
        <fullName evidence="10">Ethylene-responsive transcription factor ERF014</fullName>
    </submittedName>
</protein>
<evidence type="ECO:0000259" key="9">
    <source>
        <dbReference type="PROSITE" id="PS51032"/>
    </source>
</evidence>
<dbReference type="ExpressionAtlas" id="A0A3L6DA85">
    <property type="expression patterns" value="baseline and differential"/>
</dbReference>
<keyword evidence="3" id="KW-0238">DNA-binding</keyword>
<dbReference type="InterPro" id="IPR001471">
    <property type="entry name" value="AP2/ERF_dom"/>
</dbReference>
<evidence type="ECO:0000256" key="2">
    <source>
        <dbReference type="ARBA" id="ARBA00023015"/>
    </source>
</evidence>
<dbReference type="PANTHER" id="PTHR31985:SF231">
    <property type="entry name" value="ETHYLENE-RESPONSIVE TRANSCRIPTION FACTOR ERF014"/>
    <property type="match status" value="1"/>
</dbReference>
<reference evidence="10" key="1">
    <citation type="journal article" date="2018" name="Nat. Genet.">
        <title>Extensive intraspecific gene order and gene structural variations between Mo17 and other maize genomes.</title>
        <authorList>
            <person name="Sun S."/>
            <person name="Zhou Y."/>
            <person name="Chen J."/>
            <person name="Shi J."/>
            <person name="Zhao H."/>
            <person name="Zhao H."/>
            <person name="Song W."/>
            <person name="Zhang M."/>
            <person name="Cui Y."/>
            <person name="Dong X."/>
            <person name="Liu H."/>
            <person name="Ma X."/>
            <person name="Jiao Y."/>
            <person name="Wang B."/>
            <person name="Wei X."/>
            <person name="Stein J.C."/>
            <person name="Glaubitz J.C."/>
            <person name="Lu F."/>
            <person name="Yu G."/>
            <person name="Liang C."/>
            <person name="Fengler K."/>
            <person name="Li B."/>
            <person name="Rafalski A."/>
            <person name="Schnable P.S."/>
            <person name="Ware D.H."/>
            <person name="Buckler E.S."/>
            <person name="Lai J."/>
        </authorList>
    </citation>
    <scope>NUCLEOTIDE SEQUENCE [LARGE SCALE GENOMIC DNA]</scope>
    <source>
        <tissue evidence="10">Seedling</tissue>
    </source>
</reference>
<feature type="compositionally biased region" description="Basic and acidic residues" evidence="8">
    <location>
        <begin position="253"/>
        <end position="262"/>
    </location>
</feature>
<evidence type="ECO:0000256" key="5">
    <source>
        <dbReference type="ARBA" id="ARBA00023163"/>
    </source>
</evidence>
<proteinExistence type="inferred from homology"/>
<dbReference type="InterPro" id="IPR016177">
    <property type="entry name" value="DNA-bd_dom_sf"/>
</dbReference>
<dbReference type="SMART" id="SM00380">
    <property type="entry name" value="AP2"/>
    <property type="match status" value="1"/>
</dbReference>
<dbReference type="SUPFAM" id="SSF54171">
    <property type="entry name" value="DNA-binding domain"/>
    <property type="match status" value="1"/>
</dbReference>
<gene>
    <name evidence="10" type="primary">ERF014_1</name>
    <name evidence="10" type="ORF">Zm00014a_031949</name>
</gene>
<keyword evidence="5" id="KW-0804">Transcription</keyword>
<feature type="region of interest" description="Disordered" evidence="8">
    <location>
        <begin position="50"/>
        <end position="81"/>
    </location>
</feature>
<dbReference type="InterPro" id="IPR036955">
    <property type="entry name" value="AP2/ERF_dom_sf"/>
</dbReference>
<keyword evidence="4" id="KW-0010">Activator</keyword>
<comment type="similarity">
    <text evidence="7">Belongs to the AP2/ERF transcription factor family. ERF subfamily.</text>
</comment>